<sequence>MISQKSRNKPKRTIYCPPMNYKILKEVDVPQNLDLFNKWMIPKVPIKTIYDYALNSSEQTIRLLSERDVNLCKNQYNYLHISMVQIVFKSLTHKGLPETFLAAFRDVRTLNFRQSLMGSIKLMVAYGPVYFNTQPNLQLSLTDANILDLNIKC</sequence>
<reference evidence="1 2" key="1">
    <citation type="submission" date="2020-09" db="EMBL/GenBank/DDBJ databases">
        <title>De no assembly of potato wild relative species, Solanum commersonii.</title>
        <authorList>
            <person name="Cho K."/>
        </authorList>
    </citation>
    <scope>NUCLEOTIDE SEQUENCE [LARGE SCALE GENOMIC DNA]</scope>
    <source>
        <strain evidence="1">LZ3.2</strain>
        <tissue evidence="1">Leaf</tissue>
    </source>
</reference>
<name>A0A9J5WVY5_SOLCO</name>
<dbReference type="InterPro" id="IPR028919">
    <property type="entry name" value="Viral_movement"/>
</dbReference>
<evidence type="ECO:0000313" key="1">
    <source>
        <dbReference type="EMBL" id="KAG5579421.1"/>
    </source>
</evidence>
<dbReference type="PANTHER" id="PTHR47599">
    <property type="entry name" value="CELL-TO-CELL MOVEMENT PROTEIN"/>
    <property type="match status" value="1"/>
</dbReference>
<dbReference type="EMBL" id="JACXVP010000010">
    <property type="protein sequence ID" value="KAG5579421.1"/>
    <property type="molecule type" value="Genomic_DNA"/>
</dbReference>
<dbReference type="PANTHER" id="PTHR47599:SF2">
    <property type="match status" value="1"/>
</dbReference>
<accession>A0A9J5WVY5</accession>
<keyword evidence="2" id="KW-1185">Reference proteome</keyword>
<comment type="caution">
    <text evidence="1">The sequence shown here is derived from an EMBL/GenBank/DDBJ whole genome shotgun (WGS) entry which is preliminary data.</text>
</comment>
<dbReference type="Proteomes" id="UP000824120">
    <property type="component" value="Chromosome 10"/>
</dbReference>
<protein>
    <submittedName>
        <fullName evidence="1">Uncharacterized protein</fullName>
    </submittedName>
</protein>
<evidence type="ECO:0000313" key="2">
    <source>
        <dbReference type="Proteomes" id="UP000824120"/>
    </source>
</evidence>
<organism evidence="1 2">
    <name type="scientific">Solanum commersonii</name>
    <name type="common">Commerson's wild potato</name>
    <name type="synonym">Commerson's nightshade</name>
    <dbReference type="NCBI Taxonomy" id="4109"/>
    <lineage>
        <taxon>Eukaryota</taxon>
        <taxon>Viridiplantae</taxon>
        <taxon>Streptophyta</taxon>
        <taxon>Embryophyta</taxon>
        <taxon>Tracheophyta</taxon>
        <taxon>Spermatophyta</taxon>
        <taxon>Magnoliopsida</taxon>
        <taxon>eudicotyledons</taxon>
        <taxon>Gunneridae</taxon>
        <taxon>Pentapetalae</taxon>
        <taxon>asterids</taxon>
        <taxon>lamiids</taxon>
        <taxon>Solanales</taxon>
        <taxon>Solanaceae</taxon>
        <taxon>Solanoideae</taxon>
        <taxon>Solaneae</taxon>
        <taxon>Solanum</taxon>
    </lineage>
</organism>
<dbReference type="InterPro" id="IPR051596">
    <property type="entry name" value="Caulimoviridae_Movement"/>
</dbReference>
<gene>
    <name evidence="1" type="ORF">H5410_050048</name>
</gene>
<dbReference type="Pfam" id="PF01107">
    <property type="entry name" value="MP"/>
    <property type="match status" value="1"/>
</dbReference>
<proteinExistence type="predicted"/>
<dbReference type="OrthoDB" id="1436172at2759"/>
<dbReference type="AlphaFoldDB" id="A0A9J5WVY5"/>